<dbReference type="InterPro" id="IPR027417">
    <property type="entry name" value="P-loop_NTPase"/>
</dbReference>
<name>A0A3R9QVI5_9CREN</name>
<dbReference type="Proteomes" id="UP000277582">
    <property type="component" value="Unassembled WGS sequence"/>
</dbReference>
<dbReference type="Gene3D" id="3.40.50.300">
    <property type="entry name" value="P-loop containing nucleotide triphosphate hydrolases"/>
    <property type="match status" value="1"/>
</dbReference>
<dbReference type="InterPro" id="IPR003593">
    <property type="entry name" value="AAA+_ATPase"/>
</dbReference>
<sequence>MSTVEFREVSKRFKNVEALRGASFKISDKTVTAFLGPNGAGKTTSMKLIMGFLKPNRGEVLVWGEEPWRNEDIRGRIGFMPEKPVYPVDIAVEDLLNHLAMLRRISRTDLRRIVRLVGLEKMVEMKIGALSRGYIQRVGIAQSLLGDPELLVLDEPTANLDPAARRGIIDLLKVLNKELGVSMVISSHIIPELQEVSNYAVFIDKGVILDYGYLEDLWRKYETEAAFHIEATDVNALGKILIEKPYIRSVKRLNGVLEVSIDPGHYRSFESLLMEMGHLVKSYSFKTTSLGDLYERVVRGRS</sequence>
<dbReference type="Pfam" id="PF00005">
    <property type="entry name" value="ABC_tran"/>
    <property type="match status" value="1"/>
</dbReference>
<dbReference type="GO" id="GO:0016887">
    <property type="term" value="F:ATP hydrolysis activity"/>
    <property type="evidence" value="ECO:0007669"/>
    <property type="project" value="InterPro"/>
</dbReference>
<dbReference type="RefSeq" id="WP_125672048.1">
    <property type="nucleotide sequence ID" value="NZ_RCOS01000127.1"/>
</dbReference>
<evidence type="ECO:0000256" key="1">
    <source>
        <dbReference type="ARBA" id="ARBA00005417"/>
    </source>
</evidence>
<feature type="domain" description="ABC transporter" evidence="5">
    <location>
        <begin position="4"/>
        <end position="230"/>
    </location>
</feature>
<evidence type="ECO:0000256" key="4">
    <source>
        <dbReference type="ARBA" id="ARBA00022840"/>
    </source>
</evidence>
<keyword evidence="3" id="KW-0547">Nucleotide-binding</keyword>
<comment type="caution">
    <text evidence="6">The sequence shown here is derived from an EMBL/GenBank/DDBJ whole genome shotgun (WGS) entry which is preliminary data.</text>
</comment>
<evidence type="ECO:0000313" key="6">
    <source>
        <dbReference type="EMBL" id="RSN73182.1"/>
    </source>
</evidence>
<keyword evidence="7" id="KW-1185">Reference proteome</keyword>
<dbReference type="SMART" id="SM00382">
    <property type="entry name" value="AAA"/>
    <property type="match status" value="1"/>
</dbReference>
<dbReference type="InterPro" id="IPR003439">
    <property type="entry name" value="ABC_transporter-like_ATP-bd"/>
</dbReference>
<dbReference type="AlphaFoldDB" id="A0A3R9QVI5"/>
<evidence type="ECO:0000313" key="7">
    <source>
        <dbReference type="Proteomes" id="UP000277582"/>
    </source>
</evidence>
<keyword evidence="4 6" id="KW-0067">ATP-binding</keyword>
<accession>A0A3R9QVI5</accession>
<dbReference type="PANTHER" id="PTHR43335">
    <property type="entry name" value="ABC TRANSPORTER, ATP-BINDING PROTEIN"/>
    <property type="match status" value="1"/>
</dbReference>
<evidence type="ECO:0000256" key="2">
    <source>
        <dbReference type="ARBA" id="ARBA00022448"/>
    </source>
</evidence>
<proteinExistence type="inferred from homology"/>
<evidence type="ECO:0000259" key="5">
    <source>
        <dbReference type="PROSITE" id="PS50893"/>
    </source>
</evidence>
<gene>
    <name evidence="6" type="ORF">D6D85_11210</name>
</gene>
<keyword evidence="2" id="KW-0813">Transport</keyword>
<protein>
    <submittedName>
        <fullName evidence="6">ABC transporter ATP-binding protein</fullName>
    </submittedName>
</protein>
<dbReference type="SUPFAM" id="SSF52540">
    <property type="entry name" value="P-loop containing nucleoside triphosphate hydrolases"/>
    <property type="match status" value="1"/>
</dbReference>
<dbReference type="GO" id="GO:0005524">
    <property type="term" value="F:ATP binding"/>
    <property type="evidence" value="ECO:0007669"/>
    <property type="project" value="UniProtKB-KW"/>
</dbReference>
<dbReference type="CDD" id="cd03230">
    <property type="entry name" value="ABC_DR_subfamily_A"/>
    <property type="match status" value="1"/>
</dbReference>
<dbReference type="PROSITE" id="PS50893">
    <property type="entry name" value="ABC_TRANSPORTER_2"/>
    <property type="match status" value="1"/>
</dbReference>
<evidence type="ECO:0000256" key="3">
    <source>
        <dbReference type="ARBA" id="ARBA00022741"/>
    </source>
</evidence>
<dbReference type="PANTHER" id="PTHR43335:SF11">
    <property type="entry name" value="ABC TRANSPORTER RELATED"/>
    <property type="match status" value="1"/>
</dbReference>
<organism evidence="6 7">
    <name type="scientific">Candidatus Methanodesulfokora washburnensis</name>
    <dbReference type="NCBI Taxonomy" id="2478471"/>
    <lineage>
        <taxon>Archaea</taxon>
        <taxon>Thermoproteota</taxon>
        <taxon>Candidatus Korarchaeia</taxon>
        <taxon>Candidatus Korarchaeia incertae sedis</taxon>
        <taxon>Candidatus Methanodesulfokora</taxon>
    </lineage>
</organism>
<comment type="similarity">
    <text evidence="1">Belongs to the ABC transporter superfamily.</text>
</comment>
<dbReference type="EMBL" id="RCOS01000127">
    <property type="protein sequence ID" value="RSN73182.1"/>
    <property type="molecule type" value="Genomic_DNA"/>
</dbReference>
<dbReference type="OrthoDB" id="40048at2157"/>
<reference evidence="6 7" key="1">
    <citation type="submission" date="2018-10" db="EMBL/GenBank/DDBJ databases">
        <title>Co-occurring genomic capacity for anaerobic methane metabolism and dissimilatory sulfite reduction discovered in the Korarchaeota.</title>
        <authorList>
            <person name="Mckay L.J."/>
            <person name="Dlakic M."/>
            <person name="Fields M.W."/>
            <person name="Delmont T.O."/>
            <person name="Eren A.M."/>
            <person name="Jay Z.J."/>
            <person name="Klingelsmith K.B."/>
            <person name="Rusch D.B."/>
            <person name="Inskeep W.P."/>
        </authorList>
    </citation>
    <scope>NUCLEOTIDE SEQUENCE [LARGE SCALE GENOMIC DNA]</scope>
    <source>
        <strain evidence="6 7">MDKW</strain>
    </source>
</reference>